<feature type="region of interest" description="Disordered" evidence="7">
    <location>
        <begin position="1"/>
        <end position="75"/>
    </location>
</feature>
<dbReference type="AlphaFoldDB" id="A0AA88QSL4"/>
<dbReference type="GO" id="GO:0051707">
    <property type="term" value="P:response to other organism"/>
    <property type="evidence" value="ECO:0007669"/>
    <property type="project" value="UniProtKB-ARBA"/>
</dbReference>
<dbReference type="InterPro" id="IPR003591">
    <property type="entry name" value="Leu-rich_rpt_typical-subtyp"/>
</dbReference>
<gene>
    <name evidence="8" type="ORF">RJ640_001822</name>
</gene>
<evidence type="ECO:0000313" key="8">
    <source>
        <dbReference type="EMBL" id="KAK2976429.1"/>
    </source>
</evidence>
<keyword evidence="6" id="KW-0325">Glycoprotein</keyword>
<sequence>MVIFERLGDFKQRERPRSLRHERAKDGGDGKSKSGSPKAIDDERSGDKVRRRHHKEEKKHEGSRKHGNSRDHKARVGPRRGCFYYVGPHYRKDCPHKGKMIVFLEKHKYSKGDSSSSDRVARMRALQMPKATIISAQLVIGYFHDQHLHEHETATPTWDLSGHVVELNLQNPNGDCNSFDDLYAERVCEKNKLSGKINPSLLNLEHLSYLNLRHNRFSGSLPHGDCNSFDDLYAERVCEKNKLSGKINPSWLNLEHLSYLDLSHNRFSGSLPRLPPNVFELDLSNNSFIGNLSHFLCGNTNKPKQLEILILGDNLLSGDIPDCWMSWASLRVVALGNNNLKGNIPSSMGYLSDLRSLHLRNNSLNGEAPMALQNCTELMIIDLSENEFCGSVVGIGF</sequence>
<dbReference type="Pfam" id="PF00560">
    <property type="entry name" value="LRR_1"/>
    <property type="match status" value="3"/>
</dbReference>
<feature type="compositionally biased region" description="Basic and acidic residues" evidence="7">
    <location>
        <begin position="39"/>
        <end position="48"/>
    </location>
</feature>
<evidence type="ECO:0000313" key="9">
    <source>
        <dbReference type="Proteomes" id="UP001187471"/>
    </source>
</evidence>
<dbReference type="Proteomes" id="UP001187471">
    <property type="component" value="Unassembled WGS sequence"/>
</dbReference>
<keyword evidence="4" id="KW-0677">Repeat</keyword>
<keyword evidence="2" id="KW-0433">Leucine-rich repeat</keyword>
<evidence type="ECO:0000256" key="2">
    <source>
        <dbReference type="ARBA" id="ARBA00022614"/>
    </source>
</evidence>
<dbReference type="GO" id="GO:0016020">
    <property type="term" value="C:membrane"/>
    <property type="evidence" value="ECO:0007669"/>
    <property type="project" value="UniProtKB-SubCell"/>
</dbReference>
<dbReference type="GO" id="GO:0006952">
    <property type="term" value="P:defense response"/>
    <property type="evidence" value="ECO:0007669"/>
    <property type="project" value="UniProtKB-ARBA"/>
</dbReference>
<dbReference type="PANTHER" id="PTHR48065">
    <property type="entry name" value="OS10G0469600 PROTEIN"/>
    <property type="match status" value="1"/>
</dbReference>
<organism evidence="8 9">
    <name type="scientific">Escallonia rubra</name>
    <dbReference type="NCBI Taxonomy" id="112253"/>
    <lineage>
        <taxon>Eukaryota</taxon>
        <taxon>Viridiplantae</taxon>
        <taxon>Streptophyta</taxon>
        <taxon>Embryophyta</taxon>
        <taxon>Tracheophyta</taxon>
        <taxon>Spermatophyta</taxon>
        <taxon>Magnoliopsida</taxon>
        <taxon>eudicotyledons</taxon>
        <taxon>Gunneridae</taxon>
        <taxon>Pentapetalae</taxon>
        <taxon>asterids</taxon>
        <taxon>campanulids</taxon>
        <taxon>Escalloniales</taxon>
        <taxon>Escalloniaceae</taxon>
        <taxon>Escallonia</taxon>
    </lineage>
</organism>
<keyword evidence="3" id="KW-0732">Signal</keyword>
<evidence type="ECO:0000256" key="4">
    <source>
        <dbReference type="ARBA" id="ARBA00022737"/>
    </source>
</evidence>
<proteinExistence type="predicted"/>
<dbReference type="SUPFAM" id="SSF52058">
    <property type="entry name" value="L domain-like"/>
    <property type="match status" value="1"/>
</dbReference>
<evidence type="ECO:0000256" key="7">
    <source>
        <dbReference type="SAM" id="MobiDB-lite"/>
    </source>
</evidence>
<feature type="compositionally biased region" description="Basic residues" evidence="7">
    <location>
        <begin position="49"/>
        <end position="75"/>
    </location>
</feature>
<evidence type="ECO:0000256" key="1">
    <source>
        <dbReference type="ARBA" id="ARBA00004370"/>
    </source>
</evidence>
<feature type="compositionally biased region" description="Basic and acidic residues" evidence="7">
    <location>
        <begin position="1"/>
        <end position="32"/>
    </location>
</feature>
<evidence type="ECO:0000256" key="5">
    <source>
        <dbReference type="ARBA" id="ARBA00023136"/>
    </source>
</evidence>
<dbReference type="FunFam" id="3.80.10.10:FF:000041">
    <property type="entry name" value="LRR receptor-like serine/threonine-protein kinase ERECTA"/>
    <property type="match status" value="1"/>
</dbReference>
<protein>
    <submittedName>
        <fullName evidence="8">Uncharacterized protein</fullName>
    </submittedName>
</protein>
<keyword evidence="9" id="KW-1185">Reference proteome</keyword>
<accession>A0AA88QSL4</accession>
<dbReference type="PANTHER" id="PTHR48065:SF71">
    <property type="entry name" value="LRR RECEPTOR-LIKE KINASE FAMILY PROTEIN"/>
    <property type="match status" value="1"/>
</dbReference>
<keyword evidence="5" id="KW-0472">Membrane</keyword>
<evidence type="ECO:0000256" key="6">
    <source>
        <dbReference type="ARBA" id="ARBA00023180"/>
    </source>
</evidence>
<dbReference type="EMBL" id="JAVXUO010002078">
    <property type="protein sequence ID" value="KAK2976429.1"/>
    <property type="molecule type" value="Genomic_DNA"/>
</dbReference>
<name>A0AA88QSL4_9ASTE</name>
<evidence type="ECO:0000256" key="3">
    <source>
        <dbReference type="ARBA" id="ARBA00022729"/>
    </source>
</evidence>
<comment type="caution">
    <text evidence="8">The sequence shown here is derived from an EMBL/GenBank/DDBJ whole genome shotgun (WGS) entry which is preliminary data.</text>
</comment>
<dbReference type="SMART" id="SM00369">
    <property type="entry name" value="LRR_TYP"/>
    <property type="match status" value="3"/>
</dbReference>
<dbReference type="InterPro" id="IPR032675">
    <property type="entry name" value="LRR_dom_sf"/>
</dbReference>
<comment type="subcellular location">
    <subcellularLocation>
        <location evidence="1">Membrane</location>
    </subcellularLocation>
</comment>
<dbReference type="InterPro" id="IPR001611">
    <property type="entry name" value="Leu-rich_rpt"/>
</dbReference>
<dbReference type="Gene3D" id="3.80.10.10">
    <property type="entry name" value="Ribonuclease Inhibitor"/>
    <property type="match status" value="1"/>
</dbReference>
<reference evidence="8" key="1">
    <citation type="submission" date="2022-12" db="EMBL/GenBank/DDBJ databases">
        <title>Draft genome assemblies for two species of Escallonia (Escalloniales).</title>
        <authorList>
            <person name="Chanderbali A."/>
            <person name="Dervinis C."/>
            <person name="Anghel I."/>
            <person name="Soltis D."/>
            <person name="Soltis P."/>
            <person name="Zapata F."/>
        </authorList>
    </citation>
    <scope>NUCLEOTIDE SEQUENCE</scope>
    <source>
        <strain evidence="8">UCBG92.1500</strain>
        <tissue evidence="8">Leaf</tissue>
    </source>
</reference>